<dbReference type="Pfam" id="PF13374">
    <property type="entry name" value="TPR_10"/>
    <property type="match status" value="1"/>
</dbReference>
<dbReference type="Gene3D" id="3.40.50.1460">
    <property type="match status" value="1"/>
</dbReference>
<keyword evidence="3" id="KW-1185">Reference proteome</keyword>
<dbReference type="PANTHER" id="PTHR46082">
    <property type="entry name" value="ATP/GTP-BINDING PROTEIN-RELATED"/>
    <property type="match status" value="1"/>
</dbReference>
<comment type="caution">
    <text evidence="2">The sequence shown here is derived from an EMBL/GenBank/DDBJ whole genome shotgun (WGS) entry which is preliminary data.</text>
</comment>
<protein>
    <submittedName>
        <fullName evidence="2">Tetratricopeptide repeat protein</fullName>
    </submittedName>
</protein>
<dbReference type="InterPro" id="IPR027417">
    <property type="entry name" value="P-loop_NTPase"/>
</dbReference>
<feature type="region of interest" description="Disordered" evidence="1">
    <location>
        <begin position="827"/>
        <end position="846"/>
    </location>
</feature>
<evidence type="ECO:0000313" key="2">
    <source>
        <dbReference type="EMBL" id="MEQ0565199.1"/>
    </source>
</evidence>
<dbReference type="SUPFAM" id="SSF52540">
    <property type="entry name" value="P-loop containing nucleoside triphosphate hydrolases"/>
    <property type="match status" value="1"/>
</dbReference>
<organism evidence="2 3">
    <name type="scientific">Amycolatopsis melonis</name>
    <dbReference type="NCBI Taxonomy" id="3156488"/>
    <lineage>
        <taxon>Bacteria</taxon>
        <taxon>Bacillati</taxon>
        <taxon>Actinomycetota</taxon>
        <taxon>Actinomycetes</taxon>
        <taxon>Pseudonocardiales</taxon>
        <taxon>Pseudonocardiaceae</taxon>
        <taxon>Amycolatopsis</taxon>
    </lineage>
</organism>
<dbReference type="SUPFAM" id="SSF48452">
    <property type="entry name" value="TPR-like"/>
    <property type="match status" value="1"/>
</dbReference>
<feature type="region of interest" description="Disordered" evidence="1">
    <location>
        <begin position="851"/>
        <end position="897"/>
    </location>
</feature>
<dbReference type="Gene3D" id="1.25.40.10">
    <property type="entry name" value="Tetratricopeptide repeat domain"/>
    <property type="match status" value="1"/>
</dbReference>
<evidence type="ECO:0000313" key="3">
    <source>
        <dbReference type="Proteomes" id="UP001440984"/>
    </source>
</evidence>
<dbReference type="PANTHER" id="PTHR46082:SF6">
    <property type="entry name" value="AAA+ ATPASE DOMAIN-CONTAINING PROTEIN-RELATED"/>
    <property type="match status" value="1"/>
</dbReference>
<accession>A0ABV0LSF1</accession>
<sequence>MPGRLLLVIGSNWGARPPLSFLPGEARNLYESLLSPQPGQCEPALPGRSLVLDPGAAQLDTAIEEAFAAASAQEATLVLAFTGHGVTSGDDYYLLAADSPEDPDSRTAYLLGQRVKELFRRYSAIDGLVLLLDTCESGRAAEAAGRAWIDVLSRAERRFELLTATGDGPAFGGCFVKSLTYLIRNGTVSGPDRLGCAEVRDPVNQMCAHQQARHVAFTGTAPGSGDPTLWLARNAAVADRHAPLDGSVLAGVAALAARSFQPTRSYRRLRELVGAGAHVAVVGPAGSGKTAVLTALAQPRGLPRVQAAWLGQTGESVEQIAGELAAQLTRTVDGFPAAAETYLDAVSGEEWSRADAVERMLTGPLQHLGDRVLFVIDSTKPEVLSRIARPLAMLPHVQVVAGAYEPDDLGDGFTPLPLEPATRQDVAGYVARRGLPGEVTDELFRGSGGNWMAITARAEQKTTSAGPPPAPGAAGFHAAAIERALGRSTLGQEDATAVLAVLAAAGTGPAMPFRVLRGAVARLGGTRSVPRLHEVIARLDTLVVHGHTDTGGDHYGLRYQTVADYVWDQAPGGIGREQAHAAVAEAIEEAAPMAEHQADDSVHAYAARSEAEHLWQAGRHDDAYACLVLRESLINAENLASWTTWTKRISRDLGDTHPLAFRAAGRQARALGETGDPGQAVELLRELAADSRAVLGPDDRTTLELEDHLAYWTHQAGDVPAAREQFSVLAGRCAVLLGADDPQTLMARHHLALMTAKDEDIPTALALWHEVLESRERVLGPEHIDTLRTRLNILVWTAKTGTPPPISKGSLAFTTFCETLSGRITPKRSPSATFAPTGAARPARRRTCARHWPNSPSCYPGPSGCTARKASGPTRSATTRRLSGPVSDSRDRTRPRP</sequence>
<dbReference type="InterPro" id="IPR053137">
    <property type="entry name" value="NLR-like"/>
</dbReference>
<name>A0ABV0LSF1_9PSEU</name>
<dbReference type="Gene3D" id="3.40.50.300">
    <property type="entry name" value="P-loop containing nucleotide triphosphate hydrolases"/>
    <property type="match status" value="1"/>
</dbReference>
<dbReference type="EMBL" id="JBDZYD010000018">
    <property type="protein sequence ID" value="MEQ0565199.1"/>
    <property type="molecule type" value="Genomic_DNA"/>
</dbReference>
<dbReference type="Proteomes" id="UP001440984">
    <property type="component" value="Unassembled WGS sequence"/>
</dbReference>
<dbReference type="RefSeq" id="WP_348956280.1">
    <property type="nucleotide sequence ID" value="NZ_JBDZYD010000018.1"/>
</dbReference>
<proteinExistence type="predicted"/>
<feature type="compositionally biased region" description="Basic and acidic residues" evidence="1">
    <location>
        <begin position="888"/>
        <end position="897"/>
    </location>
</feature>
<feature type="compositionally biased region" description="Low complexity" evidence="1">
    <location>
        <begin position="832"/>
        <end position="841"/>
    </location>
</feature>
<reference evidence="2 3" key="1">
    <citation type="submission" date="2024-05" db="EMBL/GenBank/DDBJ databases">
        <authorList>
            <person name="Zhao H."/>
            <person name="Xu Y."/>
            <person name="Lin S."/>
            <person name="Spain J.C."/>
            <person name="Zhou N.-Y."/>
        </authorList>
    </citation>
    <scope>NUCLEOTIDE SEQUENCE [LARGE SCALE GENOMIC DNA]</scope>
    <source>
        <strain evidence="2 3">NEAU-NG30</strain>
    </source>
</reference>
<evidence type="ECO:0000256" key="1">
    <source>
        <dbReference type="SAM" id="MobiDB-lite"/>
    </source>
</evidence>
<gene>
    <name evidence="2" type="ORF">ABJI51_39500</name>
</gene>
<dbReference type="InterPro" id="IPR011990">
    <property type="entry name" value="TPR-like_helical_dom_sf"/>
</dbReference>